<dbReference type="PANTHER" id="PTHR30595:SF6">
    <property type="entry name" value="SCHLAFEN ALBA-2 DOMAIN-CONTAINING PROTEIN"/>
    <property type="match status" value="1"/>
</dbReference>
<dbReference type="Proteomes" id="UP001589814">
    <property type="component" value="Unassembled WGS sequence"/>
</dbReference>
<evidence type="ECO:0000256" key="1">
    <source>
        <dbReference type="SAM" id="MobiDB-lite"/>
    </source>
</evidence>
<dbReference type="InterPro" id="IPR038461">
    <property type="entry name" value="Schlafen_AlbA_2_dom_sf"/>
</dbReference>
<feature type="domain" description="Schlafen AlbA-2" evidence="2">
    <location>
        <begin position="17"/>
        <end position="144"/>
    </location>
</feature>
<dbReference type="InterPro" id="IPR007421">
    <property type="entry name" value="Schlafen_AlbA_2_dom"/>
</dbReference>
<organism evidence="3 4">
    <name type="scientific">Kushneria aurantia</name>
    <dbReference type="NCBI Taxonomy" id="504092"/>
    <lineage>
        <taxon>Bacteria</taxon>
        <taxon>Pseudomonadati</taxon>
        <taxon>Pseudomonadota</taxon>
        <taxon>Gammaproteobacteria</taxon>
        <taxon>Oceanospirillales</taxon>
        <taxon>Halomonadaceae</taxon>
        <taxon>Kushneria</taxon>
    </lineage>
</organism>
<comment type="caution">
    <text evidence="3">The sequence shown here is derived from an EMBL/GenBank/DDBJ whole genome shotgun (WGS) entry which is preliminary data.</text>
</comment>
<gene>
    <name evidence="3" type="ORF">ACFFHW_03815</name>
</gene>
<evidence type="ECO:0000313" key="3">
    <source>
        <dbReference type="EMBL" id="MFC0267136.1"/>
    </source>
</evidence>
<dbReference type="Pfam" id="PF13749">
    <property type="entry name" value="HATPase_c_4"/>
    <property type="match status" value="1"/>
</dbReference>
<dbReference type="InterPro" id="IPR038475">
    <property type="entry name" value="RecG_C_sf"/>
</dbReference>
<reference evidence="3 4" key="1">
    <citation type="submission" date="2024-09" db="EMBL/GenBank/DDBJ databases">
        <authorList>
            <person name="Sun Q."/>
            <person name="Mori K."/>
        </authorList>
    </citation>
    <scope>NUCLEOTIDE SEQUENCE [LARGE SCALE GENOMIC DNA]</scope>
    <source>
        <strain evidence="3 4">CCM 7415</strain>
    </source>
</reference>
<dbReference type="Gene3D" id="3.30.565.60">
    <property type="match status" value="1"/>
</dbReference>
<dbReference type="Gene3D" id="3.30.950.30">
    <property type="entry name" value="Schlafen, AAA domain"/>
    <property type="match status" value="1"/>
</dbReference>
<proteinExistence type="predicted"/>
<evidence type="ECO:0000313" key="4">
    <source>
        <dbReference type="Proteomes" id="UP001589814"/>
    </source>
</evidence>
<dbReference type="Pfam" id="PF04326">
    <property type="entry name" value="SLFN_AlbA_2"/>
    <property type="match status" value="1"/>
</dbReference>
<dbReference type="PANTHER" id="PTHR30595">
    <property type="entry name" value="GLPR-RELATED TRANSCRIPTIONAL REPRESSOR"/>
    <property type="match status" value="1"/>
</dbReference>
<accession>A0ABV6G0I0</accession>
<name>A0ABV6G0I0_9GAMM</name>
<feature type="region of interest" description="Disordered" evidence="1">
    <location>
        <begin position="512"/>
        <end position="571"/>
    </location>
</feature>
<protein>
    <submittedName>
        <fullName evidence="3">RNA-binding domain-containing protein</fullName>
    </submittedName>
</protein>
<evidence type="ECO:0000259" key="2">
    <source>
        <dbReference type="Pfam" id="PF04326"/>
    </source>
</evidence>
<dbReference type="RefSeq" id="WP_380059585.1">
    <property type="nucleotide sequence ID" value="NZ_JBHLVX010000013.1"/>
</dbReference>
<dbReference type="EMBL" id="JBHLVX010000013">
    <property type="protein sequence ID" value="MFC0267136.1"/>
    <property type="molecule type" value="Genomic_DNA"/>
</dbReference>
<sequence length="667" mass="74878">MLEIDSLEDIAALRESVDVECKLAQGRDGKGALPREFWPTYSAFANTQGGDIFLGVKERASGHFELAGVANTQKVIDELWTGLNNSQKVSVNLLRERWVRILEIEGKAVVHVHVPAATRKQRPVYLSGNPLTGSYRRFNSTDHQLSEEQVRRMLAEQVEDSRDNEILRGFGLDDLDFDSFNQYRQLYANRQPDHPWNQLDAQTFLYQIGGWRKDRETERSGLTRAGLLMFGQQVAIIEACPNYMLDYQERPEPKAELRWVDRLTLDGSWSGNVFDFYRRVIRKLTADLKVPFALEGDQRQDDTLVHKALREALVNTLVHADYTGRASILVVKRPDMFGFRNPGLMRVPVDQAMAGGYSDCRNRLVQSMFRYIGLGENAGSGLPKIFQGWSSQHWRKPVLREVHTPSDQTLLELHMLSLVPESVLAKLRDSLGEKVFAGLSDQERLVLVTASIEKTVDHGRMMTILDIHPRDLSQLLSGLVEKKLILRNGAGRGTVYFRPDAHMEDIFTELESAQDDDPGSSALELNTGNSLINSEPLGASSEPLGASSEPLGASSEPLGASSEPLGASSEPFRANSVPLEALRDIAAPVADKSKPSKSEVENVILALCAQRALKLDELVQLLNRSEQYLRLRYIKPMVRARRLKLRYPTKPNHPHQAYITEAPGHDQ</sequence>
<keyword evidence="4" id="KW-1185">Reference proteome</keyword>
<feature type="compositionally biased region" description="Polar residues" evidence="1">
    <location>
        <begin position="523"/>
        <end position="533"/>
    </location>
</feature>